<dbReference type="EMBL" id="FJOG01000010">
    <property type="protein sequence ID" value="CZR57852.1"/>
    <property type="molecule type" value="Genomic_DNA"/>
</dbReference>
<protein>
    <submittedName>
        <fullName evidence="1">Uncharacterized protein</fullName>
    </submittedName>
</protein>
<accession>A0A1L7WYK3</accession>
<gene>
    <name evidence="1" type="ORF">PAC_07741</name>
</gene>
<reference evidence="1 2" key="1">
    <citation type="submission" date="2016-03" db="EMBL/GenBank/DDBJ databases">
        <authorList>
            <person name="Ploux O."/>
        </authorList>
    </citation>
    <scope>NUCLEOTIDE SEQUENCE [LARGE SCALE GENOMIC DNA]</scope>
    <source>
        <strain evidence="1 2">UAMH 11012</strain>
    </source>
</reference>
<sequence>MKDAPWKNEPFLALLARCSASATTVEISMAQRYCLVGQYCVGLNCCPNGLLPSCCGTGFNCPANVSDYYTTTSTTPPSGTTSLPVAITNSAKVSTTSAKPSTSLAPVAPTSVSTSAPATLKSTSSVVVGVGTSRTSALTGTSSSSTGAATVVPASGAQEKKMMMGSEGVAVAVLGVVGLVVGLM</sequence>
<proteinExistence type="predicted"/>
<evidence type="ECO:0000313" key="1">
    <source>
        <dbReference type="EMBL" id="CZR57852.1"/>
    </source>
</evidence>
<keyword evidence="2" id="KW-1185">Reference proteome</keyword>
<organism evidence="1 2">
    <name type="scientific">Phialocephala subalpina</name>
    <dbReference type="NCBI Taxonomy" id="576137"/>
    <lineage>
        <taxon>Eukaryota</taxon>
        <taxon>Fungi</taxon>
        <taxon>Dikarya</taxon>
        <taxon>Ascomycota</taxon>
        <taxon>Pezizomycotina</taxon>
        <taxon>Leotiomycetes</taxon>
        <taxon>Helotiales</taxon>
        <taxon>Mollisiaceae</taxon>
        <taxon>Phialocephala</taxon>
        <taxon>Phialocephala fortinii species complex</taxon>
    </lineage>
</organism>
<name>A0A1L7WYK3_9HELO</name>
<evidence type="ECO:0000313" key="2">
    <source>
        <dbReference type="Proteomes" id="UP000184330"/>
    </source>
</evidence>
<dbReference type="Proteomes" id="UP000184330">
    <property type="component" value="Unassembled WGS sequence"/>
</dbReference>
<dbReference type="AlphaFoldDB" id="A0A1L7WYK3"/>